<organism evidence="2">
    <name type="scientific">marine sediment metagenome</name>
    <dbReference type="NCBI Taxonomy" id="412755"/>
    <lineage>
        <taxon>unclassified sequences</taxon>
        <taxon>metagenomes</taxon>
        <taxon>ecological metagenomes</taxon>
    </lineage>
</organism>
<dbReference type="InterPro" id="IPR016188">
    <property type="entry name" value="PurM-like_N"/>
</dbReference>
<evidence type="ECO:0000259" key="1">
    <source>
        <dbReference type="Pfam" id="PF00586"/>
    </source>
</evidence>
<dbReference type="Gene3D" id="3.30.1330.10">
    <property type="entry name" value="PurM-like, N-terminal domain"/>
    <property type="match status" value="1"/>
</dbReference>
<dbReference type="SUPFAM" id="SSF55326">
    <property type="entry name" value="PurM N-terminal domain-like"/>
    <property type="match status" value="1"/>
</dbReference>
<dbReference type="AlphaFoldDB" id="X1HJ68"/>
<accession>X1HJ68</accession>
<dbReference type="GO" id="GO:0005829">
    <property type="term" value="C:cytosol"/>
    <property type="evidence" value="ECO:0007669"/>
    <property type="project" value="TreeGrafter"/>
</dbReference>
<dbReference type="PANTHER" id="PTHR10520">
    <property type="entry name" value="TRIFUNCTIONAL PURINE BIOSYNTHETIC PROTEIN ADENOSINE-3-RELATED"/>
    <property type="match status" value="1"/>
</dbReference>
<dbReference type="Pfam" id="PF00586">
    <property type="entry name" value="AIRS"/>
    <property type="match status" value="1"/>
</dbReference>
<dbReference type="GO" id="GO:0006189">
    <property type="term" value="P:'de novo' IMP biosynthetic process"/>
    <property type="evidence" value="ECO:0007669"/>
    <property type="project" value="InterPro"/>
</dbReference>
<feature type="domain" description="PurM-like N-terminal" evidence="1">
    <location>
        <begin position="90"/>
        <end position="182"/>
    </location>
</feature>
<dbReference type="GO" id="GO:0046084">
    <property type="term" value="P:adenine biosynthetic process"/>
    <property type="evidence" value="ECO:0007669"/>
    <property type="project" value="TreeGrafter"/>
</dbReference>
<protein>
    <recommendedName>
        <fullName evidence="1">PurM-like N-terminal domain-containing protein</fullName>
    </recommendedName>
</protein>
<feature type="non-terminal residue" evidence="2">
    <location>
        <position position="204"/>
    </location>
</feature>
<comment type="caution">
    <text evidence="2">The sequence shown here is derived from an EMBL/GenBank/DDBJ whole genome shotgun (WGS) entry which is preliminary data.</text>
</comment>
<dbReference type="GO" id="GO:0004641">
    <property type="term" value="F:phosphoribosylformylglycinamidine cyclo-ligase activity"/>
    <property type="evidence" value="ECO:0007669"/>
    <property type="project" value="InterPro"/>
</dbReference>
<dbReference type="InterPro" id="IPR036921">
    <property type="entry name" value="PurM-like_N_sf"/>
</dbReference>
<proteinExistence type="predicted"/>
<gene>
    <name evidence="2" type="ORF">S03H2_14692</name>
</gene>
<dbReference type="EMBL" id="BARU01007460">
    <property type="protein sequence ID" value="GAH45368.1"/>
    <property type="molecule type" value="Genomic_DNA"/>
</dbReference>
<name>X1HJ68_9ZZZZ</name>
<dbReference type="InterPro" id="IPR004733">
    <property type="entry name" value="PurM_cligase"/>
</dbReference>
<dbReference type="PANTHER" id="PTHR10520:SF12">
    <property type="entry name" value="TRIFUNCTIONAL PURINE BIOSYNTHETIC PROTEIN ADENOSINE-3"/>
    <property type="match status" value="1"/>
</dbReference>
<reference evidence="2" key="1">
    <citation type="journal article" date="2014" name="Front. Microbiol.">
        <title>High frequency of phylogenetically diverse reductive dehalogenase-homologous genes in deep subseafloor sedimentary metagenomes.</title>
        <authorList>
            <person name="Kawai M."/>
            <person name="Futagami T."/>
            <person name="Toyoda A."/>
            <person name="Takaki Y."/>
            <person name="Nishi S."/>
            <person name="Hori S."/>
            <person name="Arai W."/>
            <person name="Tsubouchi T."/>
            <person name="Morono Y."/>
            <person name="Uchiyama I."/>
            <person name="Ito T."/>
            <person name="Fujiyama A."/>
            <person name="Inagaki F."/>
            <person name="Takami H."/>
        </authorList>
    </citation>
    <scope>NUCLEOTIDE SEQUENCE</scope>
    <source>
        <strain evidence="2">Expedition CK06-06</strain>
    </source>
</reference>
<sequence length="204" mass="22458">MAREYARAGVDYEKIEPFKRIMVEMGKQTLTFPNRRGVFINQDLLHAHGAVYEYRGGLSHIWCKTQEGLGNKNWIAEWMYQFARTGKTYYKGIAIDTLLMAANDVIAQGAMPIVYTDEVAAGDSEWFADKKRSKDFAEGCFKVCKMVGMALPAGESPSLSYLVKAEAPVKSAPSLSGCVTGIIVPASRLITGKKLQVGDHIIGV</sequence>
<dbReference type="GO" id="GO:0004637">
    <property type="term" value="F:phosphoribosylamine-glycine ligase activity"/>
    <property type="evidence" value="ECO:0007669"/>
    <property type="project" value="TreeGrafter"/>
</dbReference>
<evidence type="ECO:0000313" key="2">
    <source>
        <dbReference type="EMBL" id="GAH45368.1"/>
    </source>
</evidence>